<proteinExistence type="predicted"/>
<reference evidence="1 2" key="1">
    <citation type="submission" date="2024-02" db="EMBL/GenBank/DDBJ databases">
        <title>Rhodopirellula caenicola NBRC 110016.</title>
        <authorList>
            <person name="Ichikawa N."/>
            <person name="Katano-Makiyama Y."/>
            <person name="Hidaka K."/>
        </authorList>
    </citation>
    <scope>NUCLEOTIDE SEQUENCE [LARGE SCALE GENOMIC DNA]</scope>
    <source>
        <strain evidence="1 2">NBRC 110016</strain>
    </source>
</reference>
<dbReference type="Proteomes" id="UP001416858">
    <property type="component" value="Unassembled WGS sequence"/>
</dbReference>
<keyword evidence="2" id="KW-1185">Reference proteome</keyword>
<sequence length="741" mass="81400">MSITINLNNADLFPRQSTTHSSRVWTKPRWSDDWTPRPDLHATQTVWSAFPQISTATLHYQYGWRCLPGDNTARRFAPITARGYWVLIAHESDDSVTPMVWLGYAESPQNQPLSYGSADPRSSAIASGTQIVPCFGMERLWDFATIEGTVASDPDDEEKWKRFGDIAATFNQDGRGNRSATRKPIEDTRTWQAYGFTRPDEERHTWSTADIVQHLIGFHAPTSSRIMPNPDSAPLSEIPWRISGLEYLPNWDSPTVTCDGRTVGDVLRQLVTPGRMASLAIGATATIPDVGTSGLPVVNGVHLVSQTRLITPTTIPGIGALPHDSGGVNVYALADPLTHIDHQIDSSDVVDEVVVAGPREISVCTLKHGSKQWSDTWTLENKNDYDYGAFLDPDWSEWTNAERSEANKRVRDQVHLQSVYRDLVLDPESDGTCLDGKSIYPDRETGGNDDTPHVAYPGTHRILTELPLFAGVDYSGDLNAVDESVGWQLRPILVSMAMPSENVSDKRDPLELIGDVDAHLPTGPFASMRPFTLEVNAINENGPGLRLNVGGAPRFVIAASNGNEADGKGLSGYDYKTIETTVAMLGDRRPYYSIASGNLGAIDVPRRRLYVFEHAPLQMIYIPPGTVVEIDEFGDRKTSNGGILRNPLPRLQALASLLAAHAHSPRHRVTIESERRIGLLPIGANVRYVDVAGVDVAAPVIEIRIDSPIATRTSDARSTQTITAASHRFDVMRLIEAGANR</sequence>
<accession>A0ABP9VY33</accession>
<gene>
    <name evidence="1" type="ORF">Rcae01_05550</name>
</gene>
<evidence type="ECO:0000313" key="2">
    <source>
        <dbReference type="Proteomes" id="UP001416858"/>
    </source>
</evidence>
<comment type="caution">
    <text evidence="1">The sequence shown here is derived from an EMBL/GenBank/DDBJ whole genome shotgun (WGS) entry which is preliminary data.</text>
</comment>
<dbReference type="EMBL" id="BAABRO010000018">
    <property type="protein sequence ID" value="GAA5510044.1"/>
    <property type="molecule type" value="Genomic_DNA"/>
</dbReference>
<organism evidence="1 2">
    <name type="scientific">Novipirellula caenicola</name>
    <dbReference type="NCBI Taxonomy" id="1536901"/>
    <lineage>
        <taxon>Bacteria</taxon>
        <taxon>Pseudomonadati</taxon>
        <taxon>Planctomycetota</taxon>
        <taxon>Planctomycetia</taxon>
        <taxon>Pirellulales</taxon>
        <taxon>Pirellulaceae</taxon>
        <taxon>Novipirellula</taxon>
    </lineage>
</organism>
<name>A0ABP9VY33_9BACT</name>
<evidence type="ECO:0000313" key="1">
    <source>
        <dbReference type="EMBL" id="GAA5510044.1"/>
    </source>
</evidence>
<protein>
    <submittedName>
        <fullName evidence="1">Uncharacterized protein</fullName>
    </submittedName>
</protein>